<reference evidence="2" key="2">
    <citation type="submission" date="2021-09" db="EMBL/GenBank/DDBJ databases">
        <authorList>
            <person name="Gilroy R."/>
        </authorList>
    </citation>
    <scope>NUCLEOTIDE SEQUENCE</scope>
    <source>
        <strain evidence="2">1277</strain>
    </source>
</reference>
<evidence type="ECO:0000313" key="2">
    <source>
        <dbReference type="EMBL" id="HJG95687.1"/>
    </source>
</evidence>
<accession>A0A921MYM3</accession>
<protein>
    <recommendedName>
        <fullName evidence="4">Glycosyltransferase RgtA/B/C/D-like domain-containing protein</fullName>
    </recommendedName>
</protein>
<keyword evidence="1" id="KW-0472">Membrane</keyword>
<feature type="transmembrane region" description="Helical" evidence="1">
    <location>
        <begin position="354"/>
        <end position="370"/>
    </location>
</feature>
<feature type="transmembrane region" description="Helical" evidence="1">
    <location>
        <begin position="215"/>
        <end position="231"/>
    </location>
</feature>
<feature type="transmembrane region" description="Helical" evidence="1">
    <location>
        <begin position="27"/>
        <end position="45"/>
    </location>
</feature>
<keyword evidence="1" id="KW-1133">Transmembrane helix</keyword>
<feature type="transmembrane region" description="Helical" evidence="1">
    <location>
        <begin position="376"/>
        <end position="395"/>
    </location>
</feature>
<reference evidence="2" key="1">
    <citation type="journal article" date="2021" name="PeerJ">
        <title>Extensive microbial diversity within the chicken gut microbiome revealed by metagenomics and culture.</title>
        <authorList>
            <person name="Gilroy R."/>
            <person name="Ravi A."/>
            <person name="Getino M."/>
            <person name="Pursley I."/>
            <person name="Horton D.L."/>
            <person name="Alikhan N.F."/>
            <person name="Baker D."/>
            <person name="Gharbi K."/>
            <person name="Hall N."/>
            <person name="Watson M."/>
            <person name="Adriaenssens E.M."/>
            <person name="Foster-Nyarko E."/>
            <person name="Jarju S."/>
            <person name="Secka A."/>
            <person name="Antonio M."/>
            <person name="Oren A."/>
            <person name="Chaudhuri R.R."/>
            <person name="La Ragione R."/>
            <person name="Hildebrand F."/>
            <person name="Pallen M.J."/>
        </authorList>
    </citation>
    <scope>NUCLEOTIDE SEQUENCE</scope>
    <source>
        <strain evidence="2">1277</strain>
    </source>
</reference>
<evidence type="ECO:0000256" key="1">
    <source>
        <dbReference type="SAM" id="Phobius"/>
    </source>
</evidence>
<evidence type="ECO:0008006" key="4">
    <source>
        <dbReference type="Google" id="ProtNLM"/>
    </source>
</evidence>
<dbReference type="Proteomes" id="UP000776700">
    <property type="component" value="Unassembled WGS sequence"/>
</dbReference>
<dbReference type="EMBL" id="DYUB01000041">
    <property type="protein sequence ID" value="HJG95687.1"/>
    <property type="molecule type" value="Genomic_DNA"/>
</dbReference>
<feature type="transmembrane region" description="Helical" evidence="1">
    <location>
        <begin position="240"/>
        <end position="259"/>
    </location>
</feature>
<feature type="transmembrane region" description="Helical" evidence="1">
    <location>
        <begin position="328"/>
        <end position="347"/>
    </location>
</feature>
<gene>
    <name evidence="2" type="ORF">K8V90_01130</name>
</gene>
<comment type="caution">
    <text evidence="2">The sequence shown here is derived from an EMBL/GenBank/DDBJ whole genome shotgun (WGS) entry which is preliminary data.</text>
</comment>
<name>A0A921MYM3_9FIRM</name>
<organism evidence="2 3">
    <name type="scientific">Romboutsia timonensis</name>
    <dbReference type="NCBI Taxonomy" id="1776391"/>
    <lineage>
        <taxon>Bacteria</taxon>
        <taxon>Bacillati</taxon>
        <taxon>Bacillota</taxon>
        <taxon>Clostridia</taxon>
        <taxon>Peptostreptococcales</taxon>
        <taxon>Peptostreptococcaceae</taxon>
        <taxon>Romboutsia</taxon>
    </lineage>
</organism>
<sequence>MLAYGLIIIFILNIIYAVYNLKERLNAWNIVSIIGMVAFSIVLLFKLETVPTMFFDEANGMYDSWALSKYGVDSNLNSNPIYLQSFAGQGQSILYARLAGTFFKILGYNVYVYRLPLALVSLTSVILLFNVLNAFDIKSKSIFLTVMVFCTSPWLIMISRFGMDCNISPFMVLIGTLLLLLSTRFKIGGVCTRILVGMLGTFILGLTAYSYNVGWMYLLIFIPGIFGVFYLSKNIPVKELLLYIFILLLELIPIMIFAIRSNIDALNKTVHIFIWTYPKLLSSRASESMISFDGDVLHNIVKNVLDGGHMFLNNTDGLPWNSIPGIGAYYPIMLPFLMIGIIISLYRRNIIDKLLILGCMSSIPIMLVVTPNYNHWIFIHFVVLGFITIGINEIFISKKVQLAIVMSYAILFLNFSSIYFQQRNIAVGQYDVNLIKTIKRLKTKNYKKVYFDTTDFQFLMMIRDLIPISPYEYQATKDNPNSKEILTVNSKFENYQMIDSNNMNQSIEKNSLILIDVKKDNGNLAKNKKLKKVGQDKISSETYNVYKTTDKN</sequence>
<feature type="transmembrane region" description="Helical" evidence="1">
    <location>
        <begin position="190"/>
        <end position="209"/>
    </location>
</feature>
<keyword evidence="1" id="KW-0812">Transmembrane</keyword>
<dbReference type="AlphaFoldDB" id="A0A921MYM3"/>
<feature type="transmembrane region" description="Helical" evidence="1">
    <location>
        <begin position="117"/>
        <end position="135"/>
    </location>
</feature>
<evidence type="ECO:0000313" key="3">
    <source>
        <dbReference type="Proteomes" id="UP000776700"/>
    </source>
</evidence>
<feature type="transmembrane region" description="Helical" evidence="1">
    <location>
        <begin position="142"/>
        <end position="161"/>
    </location>
</feature>
<proteinExistence type="predicted"/>
<feature type="transmembrane region" description="Helical" evidence="1">
    <location>
        <begin position="402"/>
        <end position="420"/>
    </location>
</feature>
<feature type="transmembrane region" description="Helical" evidence="1">
    <location>
        <begin position="167"/>
        <end position="183"/>
    </location>
</feature>